<evidence type="ECO:0000256" key="5">
    <source>
        <dbReference type="ARBA" id="ARBA00022737"/>
    </source>
</evidence>
<dbReference type="InterPro" id="IPR018108">
    <property type="entry name" value="MCP_transmembrane"/>
</dbReference>
<comment type="similarity">
    <text evidence="2 11">Belongs to the mitochondrial carrier (TC 2.A.29) family.</text>
</comment>
<evidence type="ECO:0000256" key="1">
    <source>
        <dbReference type="ARBA" id="ARBA00004448"/>
    </source>
</evidence>
<evidence type="ECO:0000313" key="13">
    <source>
        <dbReference type="Proteomes" id="UP000604046"/>
    </source>
</evidence>
<feature type="repeat" description="Solcar" evidence="10">
    <location>
        <begin position="10"/>
        <end position="97"/>
    </location>
</feature>
<keyword evidence="4 10" id="KW-0812">Transmembrane</keyword>
<evidence type="ECO:0000256" key="10">
    <source>
        <dbReference type="PROSITE-ProRule" id="PRU00282"/>
    </source>
</evidence>
<keyword evidence="3 11" id="KW-0813">Transport</keyword>
<evidence type="ECO:0000256" key="11">
    <source>
        <dbReference type="RuleBase" id="RU000488"/>
    </source>
</evidence>
<sequence>MAGQSRPQGAEFVLAGLAACGAITLTNPIDVVKTRLQLQGELARGPDRAYTGIGQALLRIARKEGIRGLQRGLGAAYLLQFSNVGCRFGAYGSLKQLLGVKPGASATDSLSSMLLGAASGSLAAVVSNPFFLLKSRFQAAGSEDVLHQHTHKSLRQAFSEIGQAQGFRGYYRGLSAFVPRVAAATSVQLSTYDISKDFILRWVKVQEGVATHFVASLLSGVAVTFAMQPFDIVAVRLMNQPHRECGSGVLYSGPMDCFKQMLQAEGVSAAYLTRIHHES</sequence>
<name>A0A812UD90_9DINO</name>
<evidence type="ECO:0000256" key="6">
    <source>
        <dbReference type="ARBA" id="ARBA00022792"/>
    </source>
</evidence>
<keyword evidence="9 10" id="KW-0472">Membrane</keyword>
<dbReference type="AlphaFoldDB" id="A0A812UD90"/>
<dbReference type="PANTHER" id="PTHR45928">
    <property type="entry name" value="RE38146P"/>
    <property type="match status" value="1"/>
</dbReference>
<dbReference type="InterPro" id="IPR023395">
    <property type="entry name" value="MCP_dom_sf"/>
</dbReference>
<gene>
    <name evidence="12" type="primary">oac1</name>
    <name evidence="12" type="ORF">SNAT2548_LOCUS31986</name>
</gene>
<organism evidence="12 13">
    <name type="scientific">Symbiodinium natans</name>
    <dbReference type="NCBI Taxonomy" id="878477"/>
    <lineage>
        <taxon>Eukaryota</taxon>
        <taxon>Sar</taxon>
        <taxon>Alveolata</taxon>
        <taxon>Dinophyceae</taxon>
        <taxon>Suessiales</taxon>
        <taxon>Symbiodiniaceae</taxon>
        <taxon>Symbiodinium</taxon>
    </lineage>
</organism>
<dbReference type="EMBL" id="CAJNDS010002687">
    <property type="protein sequence ID" value="CAE7564979.1"/>
    <property type="molecule type" value="Genomic_DNA"/>
</dbReference>
<dbReference type="SUPFAM" id="SSF103506">
    <property type="entry name" value="Mitochondrial carrier"/>
    <property type="match status" value="1"/>
</dbReference>
<protein>
    <submittedName>
        <fullName evidence="12">Oac1 protein</fullName>
    </submittedName>
</protein>
<evidence type="ECO:0000256" key="2">
    <source>
        <dbReference type="ARBA" id="ARBA00006375"/>
    </source>
</evidence>
<dbReference type="Proteomes" id="UP000604046">
    <property type="component" value="Unassembled WGS sequence"/>
</dbReference>
<proteinExistence type="inferred from homology"/>
<reference evidence="12" key="1">
    <citation type="submission" date="2021-02" db="EMBL/GenBank/DDBJ databases">
        <authorList>
            <person name="Dougan E. K."/>
            <person name="Rhodes N."/>
            <person name="Thang M."/>
            <person name="Chan C."/>
        </authorList>
    </citation>
    <scope>NUCLEOTIDE SEQUENCE</scope>
</reference>
<evidence type="ECO:0000256" key="3">
    <source>
        <dbReference type="ARBA" id="ARBA00022448"/>
    </source>
</evidence>
<feature type="repeat" description="Solcar" evidence="10">
    <location>
        <begin position="107"/>
        <end position="198"/>
    </location>
</feature>
<dbReference type="Gene3D" id="1.50.40.10">
    <property type="entry name" value="Mitochondrial carrier domain"/>
    <property type="match status" value="1"/>
</dbReference>
<dbReference type="OrthoDB" id="442325at2759"/>
<feature type="repeat" description="Solcar" evidence="10">
    <location>
        <begin position="207"/>
        <end position="279"/>
    </location>
</feature>
<dbReference type="GO" id="GO:0005743">
    <property type="term" value="C:mitochondrial inner membrane"/>
    <property type="evidence" value="ECO:0007669"/>
    <property type="project" value="UniProtKB-SubCell"/>
</dbReference>
<evidence type="ECO:0000256" key="8">
    <source>
        <dbReference type="ARBA" id="ARBA00023128"/>
    </source>
</evidence>
<keyword evidence="5" id="KW-0677">Repeat</keyword>
<evidence type="ECO:0000256" key="4">
    <source>
        <dbReference type="ARBA" id="ARBA00022692"/>
    </source>
</evidence>
<comment type="subcellular location">
    <subcellularLocation>
        <location evidence="1">Mitochondrion inner membrane</location>
        <topology evidence="1">Multi-pass membrane protein</topology>
    </subcellularLocation>
</comment>
<dbReference type="PROSITE" id="PS50920">
    <property type="entry name" value="SOLCAR"/>
    <property type="match status" value="3"/>
</dbReference>
<evidence type="ECO:0000256" key="9">
    <source>
        <dbReference type="ARBA" id="ARBA00023136"/>
    </source>
</evidence>
<keyword evidence="8" id="KW-0496">Mitochondrion</keyword>
<keyword evidence="6" id="KW-0999">Mitochondrion inner membrane</keyword>
<accession>A0A812UD90</accession>
<dbReference type="PANTHER" id="PTHR45928:SF1">
    <property type="entry name" value="RE38146P"/>
    <property type="match status" value="1"/>
</dbReference>
<dbReference type="Pfam" id="PF00153">
    <property type="entry name" value="Mito_carr"/>
    <property type="match status" value="3"/>
</dbReference>
<keyword evidence="13" id="KW-1185">Reference proteome</keyword>
<evidence type="ECO:0000256" key="7">
    <source>
        <dbReference type="ARBA" id="ARBA00022989"/>
    </source>
</evidence>
<dbReference type="InterPro" id="IPR051508">
    <property type="entry name" value="Mito_Carrier_Antiporter"/>
</dbReference>
<keyword evidence="7" id="KW-1133">Transmembrane helix</keyword>
<evidence type="ECO:0000313" key="12">
    <source>
        <dbReference type="EMBL" id="CAE7564979.1"/>
    </source>
</evidence>
<comment type="caution">
    <text evidence="12">The sequence shown here is derived from an EMBL/GenBank/DDBJ whole genome shotgun (WGS) entry which is preliminary data.</text>
</comment>